<dbReference type="Pfam" id="PF06585">
    <property type="entry name" value="JHBP"/>
    <property type="match status" value="1"/>
</dbReference>
<dbReference type="Proteomes" id="UP001162162">
    <property type="component" value="Unassembled WGS sequence"/>
</dbReference>
<organism evidence="2 3">
    <name type="scientific">Aromia moschata</name>
    <dbReference type="NCBI Taxonomy" id="1265417"/>
    <lineage>
        <taxon>Eukaryota</taxon>
        <taxon>Metazoa</taxon>
        <taxon>Ecdysozoa</taxon>
        <taxon>Arthropoda</taxon>
        <taxon>Hexapoda</taxon>
        <taxon>Insecta</taxon>
        <taxon>Pterygota</taxon>
        <taxon>Neoptera</taxon>
        <taxon>Endopterygota</taxon>
        <taxon>Coleoptera</taxon>
        <taxon>Polyphaga</taxon>
        <taxon>Cucujiformia</taxon>
        <taxon>Chrysomeloidea</taxon>
        <taxon>Cerambycidae</taxon>
        <taxon>Cerambycinae</taxon>
        <taxon>Callichromatini</taxon>
        <taxon>Aromia</taxon>
    </lineage>
</organism>
<dbReference type="InterPro" id="IPR010562">
    <property type="entry name" value="Haemolymph_juvenile_hormone-bd"/>
</dbReference>
<reference evidence="2" key="1">
    <citation type="journal article" date="2023" name="Insect Mol. Biol.">
        <title>Genome sequencing provides insights into the evolution of gene families encoding plant cell wall-degrading enzymes in longhorned beetles.</title>
        <authorList>
            <person name="Shin N.R."/>
            <person name="Okamura Y."/>
            <person name="Kirsch R."/>
            <person name="Pauchet Y."/>
        </authorList>
    </citation>
    <scope>NUCLEOTIDE SEQUENCE</scope>
    <source>
        <strain evidence="2">AMC_N1</strain>
    </source>
</reference>
<accession>A0AAV8YKP4</accession>
<dbReference type="GO" id="GO:0005615">
    <property type="term" value="C:extracellular space"/>
    <property type="evidence" value="ECO:0007669"/>
    <property type="project" value="TreeGrafter"/>
</dbReference>
<name>A0AAV8YKP4_9CUCU</name>
<proteinExistence type="predicted"/>
<dbReference type="InterPro" id="IPR038606">
    <property type="entry name" value="To_sf"/>
</dbReference>
<dbReference type="PANTHER" id="PTHR11008">
    <property type="entry name" value="PROTEIN TAKEOUT-LIKE PROTEIN"/>
    <property type="match status" value="1"/>
</dbReference>
<protein>
    <submittedName>
        <fullName evidence="2">Uncharacterized protein</fullName>
    </submittedName>
</protein>
<gene>
    <name evidence="2" type="ORF">NQ318_019821</name>
</gene>
<comment type="caution">
    <text evidence="2">The sequence shown here is derived from an EMBL/GenBank/DDBJ whole genome shotgun (WGS) entry which is preliminary data.</text>
</comment>
<sequence>MRIVAFVAVAFMAYFVSASPINEDAGTETIEIDVRGIIDQAINNTINNFLANLTEPLVVEDVPIDFGTGETLSGSLDISDVELTGLKTLLAKKISVNAITFKFDIALSLAELHLTTKYVADALLLELVPFYGDGRINVDLEDIEIEFSGKLNTSNGTSLQDLAIVLSLGDAHFDFTGLINSAELSTIISNVLSDNLAKFIDTNQAIITNIISPLFQKLINDFLAEQSITLVHLEDLPDVDEFVQA</sequence>
<evidence type="ECO:0000256" key="1">
    <source>
        <dbReference type="SAM" id="SignalP"/>
    </source>
</evidence>
<dbReference type="SMART" id="SM00700">
    <property type="entry name" value="JHBP"/>
    <property type="match status" value="1"/>
</dbReference>
<keyword evidence="1" id="KW-0732">Signal</keyword>
<dbReference type="Gene3D" id="3.15.10.30">
    <property type="entry name" value="Haemolymph juvenile hormone binding protein"/>
    <property type="match status" value="1"/>
</dbReference>
<feature type="chain" id="PRO_5043518898" evidence="1">
    <location>
        <begin position="19"/>
        <end position="245"/>
    </location>
</feature>
<dbReference type="AlphaFoldDB" id="A0AAV8YKP4"/>
<dbReference type="EMBL" id="JAPWTK010000078">
    <property type="protein sequence ID" value="KAJ8951846.1"/>
    <property type="molecule type" value="Genomic_DNA"/>
</dbReference>
<dbReference type="PANTHER" id="PTHR11008:SF29">
    <property type="entry name" value="IP17226P"/>
    <property type="match status" value="1"/>
</dbReference>
<keyword evidence="3" id="KW-1185">Reference proteome</keyword>
<feature type="signal peptide" evidence="1">
    <location>
        <begin position="1"/>
        <end position="18"/>
    </location>
</feature>
<evidence type="ECO:0000313" key="3">
    <source>
        <dbReference type="Proteomes" id="UP001162162"/>
    </source>
</evidence>
<evidence type="ECO:0000313" key="2">
    <source>
        <dbReference type="EMBL" id="KAJ8951846.1"/>
    </source>
</evidence>